<keyword evidence="2" id="KW-0597">Phosphoprotein</keyword>
<dbReference type="PANTHER" id="PTHR43439:SF2">
    <property type="entry name" value="ENZYME, PUTATIVE (JCVI)-RELATED"/>
    <property type="match status" value="1"/>
</dbReference>
<evidence type="ECO:0000313" key="4">
    <source>
        <dbReference type="EMBL" id="KIK72921.1"/>
    </source>
</evidence>
<dbReference type="InParanoid" id="A0A0D0CQ30"/>
<evidence type="ECO:0000256" key="2">
    <source>
        <dbReference type="ARBA" id="ARBA00022553"/>
    </source>
</evidence>
<dbReference type="InterPro" id="IPR000873">
    <property type="entry name" value="AMP-dep_synth/lig_dom"/>
</dbReference>
<keyword evidence="5" id="KW-1185">Reference proteome</keyword>
<dbReference type="PANTHER" id="PTHR43439">
    <property type="entry name" value="PHENYLACETATE-COENZYME A LIGASE"/>
    <property type="match status" value="1"/>
</dbReference>
<dbReference type="SUPFAM" id="SSF56801">
    <property type="entry name" value="Acetyl-CoA synthetase-like"/>
    <property type="match status" value="1"/>
</dbReference>
<dbReference type="InterPro" id="IPR020845">
    <property type="entry name" value="AMP-binding_CS"/>
</dbReference>
<dbReference type="Pfam" id="PF00501">
    <property type="entry name" value="AMP-binding"/>
    <property type="match status" value="1"/>
</dbReference>
<protein>
    <recommendedName>
        <fullName evidence="3">AMP-dependent synthetase/ligase domain-containing protein</fullName>
    </recommendedName>
</protein>
<evidence type="ECO:0000256" key="1">
    <source>
        <dbReference type="ARBA" id="ARBA00022450"/>
    </source>
</evidence>
<dbReference type="Proteomes" id="UP000054538">
    <property type="component" value="Unassembled WGS sequence"/>
</dbReference>
<sequence length="461" mass="50613">MSIAGLVPFLVSPRNSAAAVADMMKKTDCSRIITLHHAHHNLIDGIREQVPDRQVIVEELPTLSYAFPKLGNEAESDPFDSYPTAPSRPDLDKPAIYIHSSGSTGFPKPIAHSYKVQVHSMRQRTIGTLHHFSPSRRLGVMALPAFHFYGLVVQLYVPIATLATAVLYPPRSATGPHAPPVIPTSDNVLVTIRKTECSLLATVPTFLEQWARSKDAVEELKKLDLVFYSGGPLPAKIGDALCAAGVQIGSIYGGTGFGIPVLLPDKKDLAGGDWIWMRFAGNIKIRWAPQGDETYECQVLTTEDHQVAVENLPDVKGYATLDVFVKHPTKNMWKIVGRIDDVITLASGEKTVPAPMEDVIGSSPLLDGAIMFGRERGQVGILVEPQPEYTVDVLDDKAIAEFRNKIWPVIEEANKTAPAFSRIFKEMILITHKGKPMLRTPKGTLQKKAMVKAYETEIDAL</sequence>
<dbReference type="Gene3D" id="3.40.50.12780">
    <property type="entry name" value="N-terminal domain of ligase-like"/>
    <property type="match status" value="1"/>
</dbReference>
<dbReference type="PROSITE" id="PS00455">
    <property type="entry name" value="AMP_BINDING"/>
    <property type="match status" value="1"/>
</dbReference>
<dbReference type="STRING" id="930991.A0A0D0CQ30"/>
<evidence type="ECO:0000259" key="3">
    <source>
        <dbReference type="Pfam" id="PF00501"/>
    </source>
</evidence>
<dbReference type="HOGENOM" id="CLU_002220_3_2_1"/>
<accession>A0A0D0CQ30</accession>
<proteinExistence type="predicted"/>
<dbReference type="InterPro" id="IPR042099">
    <property type="entry name" value="ANL_N_sf"/>
</dbReference>
<name>A0A0D0CQ30_9AGAM</name>
<dbReference type="OrthoDB" id="429813at2759"/>
<organism evidence="4 5">
    <name type="scientific">Paxillus rubicundulus Ve08.2h10</name>
    <dbReference type="NCBI Taxonomy" id="930991"/>
    <lineage>
        <taxon>Eukaryota</taxon>
        <taxon>Fungi</taxon>
        <taxon>Dikarya</taxon>
        <taxon>Basidiomycota</taxon>
        <taxon>Agaricomycotina</taxon>
        <taxon>Agaricomycetes</taxon>
        <taxon>Agaricomycetidae</taxon>
        <taxon>Boletales</taxon>
        <taxon>Paxilineae</taxon>
        <taxon>Paxillaceae</taxon>
        <taxon>Paxillus</taxon>
    </lineage>
</organism>
<dbReference type="EMBL" id="KN830297">
    <property type="protein sequence ID" value="KIK72921.1"/>
    <property type="molecule type" value="Genomic_DNA"/>
</dbReference>
<dbReference type="AlphaFoldDB" id="A0A0D0CQ30"/>
<keyword evidence="1" id="KW-0596">Phosphopantetheine</keyword>
<dbReference type="InterPro" id="IPR051414">
    <property type="entry name" value="Adenylate-forming_Reductase"/>
</dbReference>
<reference evidence="5" key="2">
    <citation type="submission" date="2015-01" db="EMBL/GenBank/DDBJ databases">
        <title>Evolutionary Origins and Diversification of the Mycorrhizal Mutualists.</title>
        <authorList>
            <consortium name="DOE Joint Genome Institute"/>
            <consortium name="Mycorrhizal Genomics Consortium"/>
            <person name="Kohler A."/>
            <person name="Kuo A."/>
            <person name="Nagy L.G."/>
            <person name="Floudas D."/>
            <person name="Copeland A."/>
            <person name="Barry K.W."/>
            <person name="Cichocki N."/>
            <person name="Veneault-Fourrey C."/>
            <person name="LaButti K."/>
            <person name="Lindquist E.A."/>
            <person name="Lipzen A."/>
            <person name="Lundell T."/>
            <person name="Morin E."/>
            <person name="Murat C."/>
            <person name="Riley R."/>
            <person name="Ohm R."/>
            <person name="Sun H."/>
            <person name="Tunlid A."/>
            <person name="Henrissat B."/>
            <person name="Grigoriev I.V."/>
            <person name="Hibbett D.S."/>
            <person name="Martin F."/>
        </authorList>
    </citation>
    <scope>NUCLEOTIDE SEQUENCE [LARGE SCALE GENOMIC DNA]</scope>
    <source>
        <strain evidence="5">Ve08.2h10</strain>
    </source>
</reference>
<dbReference type="Pfam" id="PF23562">
    <property type="entry name" value="AMP-binding_C_3"/>
    <property type="match status" value="1"/>
</dbReference>
<evidence type="ECO:0000313" key="5">
    <source>
        <dbReference type="Proteomes" id="UP000054538"/>
    </source>
</evidence>
<gene>
    <name evidence="4" type="ORF">PAXRUDRAFT_21436</name>
</gene>
<feature type="domain" description="AMP-dependent synthetase/ligase" evidence="3">
    <location>
        <begin position="4"/>
        <end position="264"/>
    </location>
</feature>
<reference evidence="4 5" key="1">
    <citation type="submission" date="2014-04" db="EMBL/GenBank/DDBJ databases">
        <authorList>
            <consortium name="DOE Joint Genome Institute"/>
            <person name="Kuo A."/>
            <person name="Kohler A."/>
            <person name="Jargeat P."/>
            <person name="Nagy L.G."/>
            <person name="Floudas D."/>
            <person name="Copeland A."/>
            <person name="Barry K.W."/>
            <person name="Cichocki N."/>
            <person name="Veneault-Fourrey C."/>
            <person name="LaButti K."/>
            <person name="Lindquist E.A."/>
            <person name="Lipzen A."/>
            <person name="Lundell T."/>
            <person name="Morin E."/>
            <person name="Murat C."/>
            <person name="Sun H."/>
            <person name="Tunlid A."/>
            <person name="Henrissat B."/>
            <person name="Grigoriev I.V."/>
            <person name="Hibbett D.S."/>
            <person name="Martin F."/>
            <person name="Nordberg H.P."/>
            <person name="Cantor M.N."/>
            <person name="Hua S.X."/>
        </authorList>
    </citation>
    <scope>NUCLEOTIDE SEQUENCE [LARGE SCALE GENOMIC DNA]</scope>
    <source>
        <strain evidence="4 5">Ve08.2h10</strain>
    </source>
</reference>